<sequence>MSFNNSTQFSFNSGTGNDATSPNIEIENKFPDRIKLTALRRLPALYASHHQSVQLNISTTNDSQVGNQIKIDMERDVAYNTKESCEVSGIEGLVYKPKGHEIYRTSEQIQEGSDSETDDSVDEDIYNDMLYSYKMPDLLELLSSDEEVYDIISLIEDKFLF</sequence>
<evidence type="ECO:0000256" key="1">
    <source>
        <dbReference type="SAM" id="MobiDB-lite"/>
    </source>
</evidence>
<protein>
    <submittedName>
        <fullName evidence="2">Uncharacterized protein</fullName>
    </submittedName>
</protein>
<comment type="caution">
    <text evidence="2">The sequence shown here is derived from an EMBL/GenBank/DDBJ whole genome shotgun (WGS) entry which is preliminary data.</text>
</comment>
<keyword evidence="3" id="KW-1185">Reference proteome</keyword>
<evidence type="ECO:0000313" key="3">
    <source>
        <dbReference type="Proteomes" id="UP000625711"/>
    </source>
</evidence>
<accession>A0A834IB22</accession>
<dbReference type="AlphaFoldDB" id="A0A834IB22"/>
<reference evidence="2" key="1">
    <citation type="submission" date="2020-08" db="EMBL/GenBank/DDBJ databases">
        <title>Genome sequencing and assembly of the red palm weevil Rhynchophorus ferrugineus.</title>
        <authorList>
            <person name="Dias G.B."/>
            <person name="Bergman C.M."/>
            <person name="Manee M."/>
        </authorList>
    </citation>
    <scope>NUCLEOTIDE SEQUENCE</scope>
    <source>
        <strain evidence="2">AA-2017</strain>
        <tissue evidence="2">Whole larva</tissue>
    </source>
</reference>
<name>A0A834IB22_RHYFE</name>
<dbReference type="Proteomes" id="UP000625711">
    <property type="component" value="Unassembled WGS sequence"/>
</dbReference>
<proteinExistence type="predicted"/>
<gene>
    <name evidence="2" type="ORF">GWI33_011843</name>
</gene>
<feature type="compositionally biased region" description="Low complexity" evidence="1">
    <location>
        <begin position="1"/>
        <end position="13"/>
    </location>
</feature>
<evidence type="ECO:0000313" key="2">
    <source>
        <dbReference type="EMBL" id="KAF7275343.1"/>
    </source>
</evidence>
<feature type="region of interest" description="Disordered" evidence="1">
    <location>
        <begin position="1"/>
        <end position="24"/>
    </location>
</feature>
<feature type="compositionally biased region" description="Polar residues" evidence="1">
    <location>
        <begin position="14"/>
        <end position="23"/>
    </location>
</feature>
<organism evidence="2 3">
    <name type="scientific">Rhynchophorus ferrugineus</name>
    <name type="common">Red palm weevil</name>
    <name type="synonym">Curculio ferrugineus</name>
    <dbReference type="NCBI Taxonomy" id="354439"/>
    <lineage>
        <taxon>Eukaryota</taxon>
        <taxon>Metazoa</taxon>
        <taxon>Ecdysozoa</taxon>
        <taxon>Arthropoda</taxon>
        <taxon>Hexapoda</taxon>
        <taxon>Insecta</taxon>
        <taxon>Pterygota</taxon>
        <taxon>Neoptera</taxon>
        <taxon>Endopterygota</taxon>
        <taxon>Coleoptera</taxon>
        <taxon>Polyphaga</taxon>
        <taxon>Cucujiformia</taxon>
        <taxon>Curculionidae</taxon>
        <taxon>Dryophthorinae</taxon>
        <taxon>Rhynchophorus</taxon>
    </lineage>
</organism>
<dbReference type="EMBL" id="JAACXV010010724">
    <property type="protein sequence ID" value="KAF7275343.1"/>
    <property type="molecule type" value="Genomic_DNA"/>
</dbReference>